<evidence type="ECO:0000256" key="1">
    <source>
        <dbReference type="SAM" id="MobiDB-lite"/>
    </source>
</evidence>
<organism evidence="4 5">
    <name type="scientific">Streptomyces roseirectus</name>
    <dbReference type="NCBI Taxonomy" id="2768066"/>
    <lineage>
        <taxon>Bacteria</taxon>
        <taxon>Bacillati</taxon>
        <taxon>Actinomycetota</taxon>
        <taxon>Actinomycetes</taxon>
        <taxon>Kitasatosporales</taxon>
        <taxon>Streptomycetaceae</taxon>
        <taxon>Streptomyces</taxon>
    </lineage>
</organism>
<keyword evidence="5" id="KW-1185">Reference proteome</keyword>
<feature type="domain" description="Peptidase S11 D-alanyl-D-alanine carboxypeptidase A N-terminal" evidence="3">
    <location>
        <begin position="2"/>
        <end position="224"/>
    </location>
</feature>
<dbReference type="Pfam" id="PF00768">
    <property type="entry name" value="Peptidase_S11"/>
    <property type="match status" value="1"/>
</dbReference>
<evidence type="ECO:0000313" key="4">
    <source>
        <dbReference type="EMBL" id="QNP73026.1"/>
    </source>
</evidence>
<dbReference type="InterPro" id="IPR012338">
    <property type="entry name" value="Beta-lactam/transpept-like"/>
</dbReference>
<dbReference type="PANTHER" id="PTHR21581:SF33">
    <property type="entry name" value="D-ALANYL-D-ALANINE CARBOXYPEPTIDASE DACB"/>
    <property type="match status" value="1"/>
</dbReference>
<gene>
    <name evidence="4" type="ORF">IAG44_28745</name>
</gene>
<dbReference type="GO" id="GO:0009002">
    <property type="term" value="F:serine-type D-Ala-D-Ala carboxypeptidase activity"/>
    <property type="evidence" value="ECO:0007669"/>
    <property type="project" value="InterPro"/>
</dbReference>
<dbReference type="InterPro" id="IPR001967">
    <property type="entry name" value="Peptidase_S11_N"/>
</dbReference>
<dbReference type="SUPFAM" id="SSF56601">
    <property type="entry name" value="beta-lactamase/transpeptidase-like"/>
    <property type="match status" value="1"/>
</dbReference>
<dbReference type="RefSeq" id="WP_187749970.1">
    <property type="nucleotide sequence ID" value="NZ_CP060828.1"/>
</dbReference>
<keyword evidence="2" id="KW-0472">Membrane</keyword>
<dbReference type="PANTHER" id="PTHR21581">
    <property type="entry name" value="D-ALANYL-D-ALANINE CARBOXYPEPTIDASE"/>
    <property type="match status" value="1"/>
</dbReference>
<keyword evidence="4" id="KW-0645">Protease</keyword>
<keyword evidence="4" id="KW-0121">Carboxypeptidase</keyword>
<evidence type="ECO:0000259" key="3">
    <source>
        <dbReference type="Pfam" id="PF00768"/>
    </source>
</evidence>
<dbReference type="KEGG" id="sroi:IAG44_28745"/>
<dbReference type="Gene3D" id="3.40.710.10">
    <property type="entry name" value="DD-peptidase/beta-lactamase superfamily"/>
    <property type="match status" value="1"/>
</dbReference>
<protein>
    <submittedName>
        <fullName evidence="4">D-alanyl-D-alanine carboxypeptidase</fullName>
    </submittedName>
</protein>
<dbReference type="Proteomes" id="UP000516052">
    <property type="component" value="Chromosome"/>
</dbReference>
<reference evidence="4 5" key="1">
    <citation type="submission" date="2020-08" db="EMBL/GenBank/DDBJ databases">
        <title>A novel species.</title>
        <authorList>
            <person name="Gao J."/>
        </authorList>
    </citation>
    <scope>NUCLEOTIDE SEQUENCE [LARGE SCALE GENOMIC DNA]</scope>
    <source>
        <strain evidence="4 5">CRXT-G-22</strain>
    </source>
</reference>
<dbReference type="EMBL" id="CP060828">
    <property type="protein sequence ID" value="QNP73026.1"/>
    <property type="molecule type" value="Genomic_DNA"/>
</dbReference>
<feature type="transmembrane region" description="Helical" evidence="2">
    <location>
        <begin position="288"/>
        <end position="309"/>
    </location>
</feature>
<sequence length="322" mass="33994">MNITARAWVVADHDTGKVLAEHNPHLRLAPASTLKMLFADTLLGKFARTERHTVTARELASVPEGSSVVGIRAGVTYSVEDLWHGVFLRSGNDAVRVLAAMNGGIERSVAEMRAKAADLQALDTYVVSPDGYDHPRQYSSAYDLTLMARSGLRNADFRAYCGTRTARIGSTGIENTNRLLCGSHGVKPYAGMIGVKNGYTSNAGNTFTGAATRDGRTLIVTVLHPRSGLNAVYEETRTLLDWGFTQGSSVKPVGTLAEPLSEGGARVSRDSPHGAAGSAGAAVDDASLGWTLPVGGVVAGTLLGGVYALRNRRTKKAPGEES</sequence>
<keyword evidence="2" id="KW-0812">Transmembrane</keyword>
<evidence type="ECO:0000256" key="2">
    <source>
        <dbReference type="SAM" id="Phobius"/>
    </source>
</evidence>
<evidence type="ECO:0000313" key="5">
    <source>
        <dbReference type="Proteomes" id="UP000516052"/>
    </source>
</evidence>
<keyword evidence="2" id="KW-1133">Transmembrane helix</keyword>
<feature type="region of interest" description="Disordered" evidence="1">
    <location>
        <begin position="254"/>
        <end position="280"/>
    </location>
</feature>
<proteinExistence type="predicted"/>
<name>A0A7H0IJR0_9ACTN</name>
<dbReference type="GO" id="GO:0006508">
    <property type="term" value="P:proteolysis"/>
    <property type="evidence" value="ECO:0007669"/>
    <property type="project" value="InterPro"/>
</dbReference>
<dbReference type="AlphaFoldDB" id="A0A7H0IJR0"/>
<keyword evidence="4" id="KW-0378">Hydrolase</keyword>
<accession>A0A7H0IJR0</accession>